<dbReference type="GO" id="GO:0004497">
    <property type="term" value="F:monooxygenase activity"/>
    <property type="evidence" value="ECO:0007669"/>
    <property type="project" value="UniProtKB-KW"/>
</dbReference>
<evidence type="ECO:0000259" key="6">
    <source>
        <dbReference type="Pfam" id="PF01494"/>
    </source>
</evidence>
<dbReference type="Pfam" id="PF01494">
    <property type="entry name" value="FAD_binding_3"/>
    <property type="match status" value="1"/>
</dbReference>
<accession>A0A0D7A1M2</accession>
<dbReference type="PANTHER" id="PTHR13789">
    <property type="entry name" value="MONOOXYGENASE"/>
    <property type="match status" value="1"/>
</dbReference>
<dbReference type="EMBL" id="KN882064">
    <property type="protein sequence ID" value="KIY44907.1"/>
    <property type="molecule type" value="Genomic_DNA"/>
</dbReference>
<dbReference type="InterPro" id="IPR050493">
    <property type="entry name" value="FAD-dep_Monooxygenase_BioMet"/>
</dbReference>
<dbReference type="AlphaFoldDB" id="A0A0D7A1M2"/>
<keyword evidence="2" id="KW-0285">Flavoprotein</keyword>
<name>A0A0D7A1M2_9AGAR</name>
<proteinExistence type="inferred from homology"/>
<reference evidence="7 8" key="1">
    <citation type="journal article" date="2015" name="Fungal Genet. Biol.">
        <title>Evolution of novel wood decay mechanisms in Agaricales revealed by the genome sequences of Fistulina hepatica and Cylindrobasidium torrendii.</title>
        <authorList>
            <person name="Floudas D."/>
            <person name="Held B.W."/>
            <person name="Riley R."/>
            <person name="Nagy L.G."/>
            <person name="Koehler G."/>
            <person name="Ransdell A.S."/>
            <person name="Younus H."/>
            <person name="Chow J."/>
            <person name="Chiniquy J."/>
            <person name="Lipzen A."/>
            <person name="Tritt A."/>
            <person name="Sun H."/>
            <person name="Haridas S."/>
            <person name="LaButti K."/>
            <person name="Ohm R.A."/>
            <person name="Kues U."/>
            <person name="Blanchette R.A."/>
            <person name="Grigoriev I.V."/>
            <person name="Minto R.E."/>
            <person name="Hibbett D.S."/>
        </authorList>
    </citation>
    <scope>NUCLEOTIDE SEQUENCE [LARGE SCALE GENOMIC DNA]</scope>
    <source>
        <strain evidence="7 8">ATCC 64428</strain>
    </source>
</reference>
<dbReference type="PRINTS" id="PR00420">
    <property type="entry name" value="RNGMNOXGNASE"/>
</dbReference>
<dbReference type="GO" id="GO:0071949">
    <property type="term" value="F:FAD binding"/>
    <property type="evidence" value="ECO:0007669"/>
    <property type="project" value="InterPro"/>
</dbReference>
<keyword evidence="8" id="KW-1185">Reference proteome</keyword>
<evidence type="ECO:0000256" key="2">
    <source>
        <dbReference type="ARBA" id="ARBA00022630"/>
    </source>
</evidence>
<sequence length="417" mass="46314">MSTKIAIVGAGIGGLSAALSLRRLPNVDIQIFERADALREVGASIALGPNGLRSLEEIGASNALSDEIGFRSDHGFPMVYRHWMTGEVLVRDMHSPEVRDRRYFTTRFYRPHLLEALAESVPSGTIHLGKRVIDAVVKSHGATLYFYDGTQYEADLVVAADGINSTIRSTYLPDFKLHFTGQIWLRTAFDASLLGDILDDPKVKNSVHVVGEERSFFSSMLGRGKFTLVGSSYVDLENSPFKDKHWDEEVDVSIFRDSYKSWHPKVYALASRAPSMRVFPGWASDTVPTPTYAGRIVLLGDSFHPHGGAFAVGGSLAIDDGIALYLALRHVQSDPSQSFTAAQLARALELYAATRVPHAARVAQLVETSRARASKPSQFWDEKRIRDWAAAKKEVVWLHEHNVHRAFERVLQKLEPT</sequence>
<keyword evidence="5" id="KW-0503">Monooxygenase</keyword>
<comment type="similarity">
    <text evidence="1">Belongs to the paxM FAD-dependent monooxygenase family.</text>
</comment>
<dbReference type="InterPro" id="IPR002938">
    <property type="entry name" value="FAD-bd"/>
</dbReference>
<feature type="domain" description="FAD-binding" evidence="6">
    <location>
        <begin position="3"/>
        <end position="362"/>
    </location>
</feature>
<evidence type="ECO:0000256" key="5">
    <source>
        <dbReference type="ARBA" id="ARBA00023033"/>
    </source>
</evidence>
<dbReference type="Gene3D" id="3.50.50.60">
    <property type="entry name" value="FAD/NAD(P)-binding domain"/>
    <property type="match status" value="1"/>
</dbReference>
<protein>
    <submittedName>
        <fullName evidence="7">FAD/NAD(P)-binding domain-containing protein</fullName>
    </submittedName>
</protein>
<dbReference type="PANTHER" id="PTHR13789:SF309">
    <property type="entry name" value="PUTATIVE (AFU_ORTHOLOGUE AFUA_6G14510)-RELATED"/>
    <property type="match status" value="1"/>
</dbReference>
<evidence type="ECO:0000313" key="8">
    <source>
        <dbReference type="Proteomes" id="UP000054144"/>
    </source>
</evidence>
<evidence type="ECO:0000313" key="7">
    <source>
        <dbReference type="EMBL" id="KIY44907.1"/>
    </source>
</evidence>
<dbReference type="OrthoDB" id="417877at2759"/>
<dbReference type="SUPFAM" id="SSF51905">
    <property type="entry name" value="FAD/NAD(P)-binding domain"/>
    <property type="match status" value="1"/>
</dbReference>
<evidence type="ECO:0000256" key="3">
    <source>
        <dbReference type="ARBA" id="ARBA00022827"/>
    </source>
</evidence>
<evidence type="ECO:0000256" key="1">
    <source>
        <dbReference type="ARBA" id="ARBA00007992"/>
    </source>
</evidence>
<organism evidence="7 8">
    <name type="scientific">Fistulina hepatica ATCC 64428</name>
    <dbReference type="NCBI Taxonomy" id="1128425"/>
    <lineage>
        <taxon>Eukaryota</taxon>
        <taxon>Fungi</taxon>
        <taxon>Dikarya</taxon>
        <taxon>Basidiomycota</taxon>
        <taxon>Agaricomycotina</taxon>
        <taxon>Agaricomycetes</taxon>
        <taxon>Agaricomycetidae</taxon>
        <taxon>Agaricales</taxon>
        <taxon>Fistulinaceae</taxon>
        <taxon>Fistulina</taxon>
    </lineage>
</organism>
<evidence type="ECO:0000256" key="4">
    <source>
        <dbReference type="ARBA" id="ARBA00023002"/>
    </source>
</evidence>
<keyword evidence="3" id="KW-0274">FAD</keyword>
<dbReference type="InterPro" id="IPR036188">
    <property type="entry name" value="FAD/NAD-bd_sf"/>
</dbReference>
<keyword evidence="4" id="KW-0560">Oxidoreductase</keyword>
<gene>
    <name evidence="7" type="ORF">FISHEDRAFT_50501</name>
</gene>
<dbReference type="Proteomes" id="UP000054144">
    <property type="component" value="Unassembled WGS sequence"/>
</dbReference>